<dbReference type="Proteomes" id="UP000636888">
    <property type="component" value="Unassembled WGS sequence"/>
</dbReference>
<evidence type="ECO:0000256" key="1">
    <source>
        <dbReference type="SAM" id="SignalP"/>
    </source>
</evidence>
<reference evidence="2" key="1">
    <citation type="submission" date="2020-12" db="EMBL/GenBank/DDBJ databases">
        <title>Geomonas sp. Red875, isolated from river sediment.</title>
        <authorList>
            <person name="Xu Z."/>
            <person name="Zhang Z."/>
            <person name="Masuda Y."/>
            <person name="Itoh H."/>
            <person name="Senoo K."/>
        </authorList>
    </citation>
    <scope>NUCLEOTIDE SEQUENCE</scope>
    <source>
        <strain evidence="2">Red875</strain>
    </source>
</reference>
<dbReference type="RefSeq" id="WP_199387108.1">
    <property type="nucleotide sequence ID" value="NZ_JAEMHM010000035.1"/>
</dbReference>
<feature type="signal peptide" evidence="1">
    <location>
        <begin position="1"/>
        <end position="20"/>
    </location>
</feature>
<organism evidence="2 3">
    <name type="scientific">Geomesophilobacter sediminis</name>
    <dbReference type="NCBI Taxonomy" id="2798584"/>
    <lineage>
        <taxon>Bacteria</taxon>
        <taxon>Pseudomonadati</taxon>
        <taxon>Thermodesulfobacteriota</taxon>
        <taxon>Desulfuromonadia</taxon>
        <taxon>Geobacterales</taxon>
        <taxon>Geobacteraceae</taxon>
        <taxon>Geomesophilobacter</taxon>
    </lineage>
</organism>
<protein>
    <submittedName>
        <fullName evidence="2">Uncharacterized protein</fullName>
    </submittedName>
</protein>
<dbReference type="EMBL" id="JAEMHM010000035">
    <property type="protein sequence ID" value="MBJ6727967.1"/>
    <property type="molecule type" value="Genomic_DNA"/>
</dbReference>
<keyword evidence="1" id="KW-0732">Signal</keyword>
<keyword evidence="3" id="KW-1185">Reference proteome</keyword>
<accession>A0A8J7M3F5</accession>
<feature type="chain" id="PRO_5035169055" evidence="1">
    <location>
        <begin position="21"/>
        <end position="419"/>
    </location>
</feature>
<sequence length="419" mass="42343">MKIRDAKLILTLLLMTLALGGCSFGGFDDKSTISAGGDGSSSTDTKLTGVASKGLFTSGTVEVYSVDGQGNKTLLRRSTIGAFGNYSVRIPTTKAVSGSSYTGVVMVQAYGSYLDEATGQTLSIGSDAPLRAALANPSGTPTVAVTPLTELAVRQALQASGGTLTATAVNSANSQISELFRVDIIATDPVRADRSDAGFGNQGTTQEQKDYSLALAAISWLAKGSGSVAATLQDLNGSIASGSMATEAAVSLGTALKEFLASEVNLTGVTDSTLTNLGTLGGSTKKLKISLAGKLDPATAVGGVSFMLHLPVGVTLKGDFKNPDVVELLDGVLAASGANTSTQVQARYFPADSGNSATVYIVAGTTGSLPLAEILTLLCDIPPGAAPLPGDFWVSEFVAKDGNGAPLSGVGIAVPFTLE</sequence>
<dbReference type="PROSITE" id="PS51257">
    <property type="entry name" value="PROKAR_LIPOPROTEIN"/>
    <property type="match status" value="1"/>
</dbReference>
<name>A0A8J7M3F5_9BACT</name>
<dbReference type="AlphaFoldDB" id="A0A8J7M3F5"/>
<gene>
    <name evidence="2" type="ORF">JFN93_24940</name>
</gene>
<proteinExistence type="predicted"/>
<comment type="caution">
    <text evidence="2">The sequence shown here is derived from an EMBL/GenBank/DDBJ whole genome shotgun (WGS) entry which is preliminary data.</text>
</comment>
<evidence type="ECO:0000313" key="2">
    <source>
        <dbReference type="EMBL" id="MBJ6727967.1"/>
    </source>
</evidence>
<evidence type="ECO:0000313" key="3">
    <source>
        <dbReference type="Proteomes" id="UP000636888"/>
    </source>
</evidence>